<feature type="compositionally biased region" description="Basic and acidic residues" evidence="1">
    <location>
        <begin position="112"/>
        <end position="123"/>
    </location>
</feature>
<feature type="compositionally biased region" description="Basic and acidic residues" evidence="1">
    <location>
        <begin position="1"/>
        <end position="18"/>
    </location>
</feature>
<accession>A0A8X7VNU1</accession>
<name>A0A8X7VNU1_BRACI</name>
<feature type="region of interest" description="Disordered" evidence="1">
    <location>
        <begin position="80"/>
        <end position="130"/>
    </location>
</feature>
<feature type="region of interest" description="Disordered" evidence="1">
    <location>
        <begin position="1"/>
        <end position="34"/>
    </location>
</feature>
<dbReference type="EMBL" id="JAAMPC010000004">
    <property type="protein sequence ID" value="KAG2314190.1"/>
    <property type="molecule type" value="Genomic_DNA"/>
</dbReference>
<proteinExistence type="predicted"/>
<evidence type="ECO:0000313" key="3">
    <source>
        <dbReference type="Proteomes" id="UP000886595"/>
    </source>
</evidence>
<evidence type="ECO:0000313" key="2">
    <source>
        <dbReference type="EMBL" id="KAG2314190.1"/>
    </source>
</evidence>
<dbReference type="Proteomes" id="UP000886595">
    <property type="component" value="Unassembled WGS sequence"/>
</dbReference>
<keyword evidence="3" id="KW-1185">Reference proteome</keyword>
<organism evidence="2 3">
    <name type="scientific">Brassica carinata</name>
    <name type="common">Ethiopian mustard</name>
    <name type="synonym">Abyssinian cabbage</name>
    <dbReference type="NCBI Taxonomy" id="52824"/>
    <lineage>
        <taxon>Eukaryota</taxon>
        <taxon>Viridiplantae</taxon>
        <taxon>Streptophyta</taxon>
        <taxon>Embryophyta</taxon>
        <taxon>Tracheophyta</taxon>
        <taxon>Spermatophyta</taxon>
        <taxon>Magnoliopsida</taxon>
        <taxon>eudicotyledons</taxon>
        <taxon>Gunneridae</taxon>
        <taxon>Pentapetalae</taxon>
        <taxon>rosids</taxon>
        <taxon>malvids</taxon>
        <taxon>Brassicales</taxon>
        <taxon>Brassicaceae</taxon>
        <taxon>Brassiceae</taxon>
        <taxon>Brassica</taxon>
    </lineage>
</organism>
<reference evidence="2 3" key="1">
    <citation type="submission" date="2020-02" db="EMBL/GenBank/DDBJ databases">
        <authorList>
            <person name="Ma Q."/>
            <person name="Huang Y."/>
            <person name="Song X."/>
            <person name="Pei D."/>
        </authorList>
    </citation>
    <scope>NUCLEOTIDE SEQUENCE [LARGE SCALE GENOMIC DNA]</scope>
    <source>
        <strain evidence="2">Sxm20200214</strain>
        <tissue evidence="2">Leaf</tissue>
    </source>
</reference>
<comment type="caution">
    <text evidence="2">The sequence shown here is derived from an EMBL/GenBank/DDBJ whole genome shotgun (WGS) entry which is preliminary data.</text>
</comment>
<evidence type="ECO:0000256" key="1">
    <source>
        <dbReference type="SAM" id="MobiDB-lite"/>
    </source>
</evidence>
<gene>
    <name evidence="2" type="ORF">Bca52824_017312</name>
</gene>
<dbReference type="AlphaFoldDB" id="A0A8X7VNU1"/>
<protein>
    <submittedName>
        <fullName evidence="2">Uncharacterized protein</fullName>
    </submittedName>
</protein>
<sequence>MASLWRDDKVAQCRRDSPSDQSSYGWLCGSDSKKDQNRSFFASQQPARMLQSPLLKMNCDEDETQTFSVDVGAQVEQKGLSRFSKRERQNGSSSALKASLVTPESHVLIHSNETKNHLEKNCEQELSTEV</sequence>